<evidence type="ECO:0000256" key="1">
    <source>
        <dbReference type="ARBA" id="ARBA00006484"/>
    </source>
</evidence>
<evidence type="ECO:0000313" key="3">
    <source>
        <dbReference type="EMBL" id="MBB5985178.1"/>
    </source>
</evidence>
<keyword evidence="2" id="KW-0560">Oxidoreductase</keyword>
<gene>
    <name evidence="3" type="ORF">HNP60_001152</name>
</gene>
<dbReference type="InterPro" id="IPR036291">
    <property type="entry name" value="NAD(P)-bd_dom_sf"/>
</dbReference>
<evidence type="ECO:0000313" key="4">
    <source>
        <dbReference type="Proteomes" id="UP001138540"/>
    </source>
</evidence>
<dbReference type="PRINTS" id="PR00081">
    <property type="entry name" value="GDHRDH"/>
</dbReference>
<dbReference type="PANTHER" id="PTHR43639:SF1">
    <property type="entry name" value="SHORT-CHAIN DEHYDROGENASE_REDUCTASE FAMILY PROTEIN"/>
    <property type="match status" value="1"/>
</dbReference>
<comment type="similarity">
    <text evidence="1">Belongs to the short-chain dehydrogenases/reductases (SDR) family.</text>
</comment>
<reference evidence="3 4" key="1">
    <citation type="submission" date="2020-08" db="EMBL/GenBank/DDBJ databases">
        <title>Exploring microbial biodiversity for novel pathways involved in the catabolism of aromatic compounds derived from lignin.</title>
        <authorList>
            <person name="Elkins J."/>
        </authorList>
    </citation>
    <scope>NUCLEOTIDE SEQUENCE [LARGE SCALE GENOMIC DNA]</scope>
    <source>
        <strain evidence="3 4">B1D3A</strain>
    </source>
</reference>
<evidence type="ECO:0000256" key="2">
    <source>
        <dbReference type="ARBA" id="ARBA00023002"/>
    </source>
</evidence>
<proteinExistence type="inferred from homology"/>
<dbReference type="Proteomes" id="UP001138540">
    <property type="component" value="Unassembled WGS sequence"/>
</dbReference>
<accession>A0ABR6NFA5</accession>
<dbReference type="PANTHER" id="PTHR43639">
    <property type="entry name" value="OXIDOREDUCTASE, SHORT-CHAIN DEHYDROGENASE/REDUCTASE FAMILY (AFU_ORTHOLOGUE AFUA_5G02870)"/>
    <property type="match status" value="1"/>
</dbReference>
<keyword evidence="4" id="KW-1185">Reference proteome</keyword>
<dbReference type="SUPFAM" id="SSF51735">
    <property type="entry name" value="NAD(P)-binding Rossmann-fold domains"/>
    <property type="match status" value="1"/>
</dbReference>
<dbReference type="InterPro" id="IPR002347">
    <property type="entry name" value="SDR_fam"/>
</dbReference>
<name>A0ABR6NFA5_9SPHN</name>
<organism evidence="3 4">
    <name type="scientific">Sphingobium lignivorans</name>
    <dbReference type="NCBI Taxonomy" id="2735886"/>
    <lineage>
        <taxon>Bacteria</taxon>
        <taxon>Pseudomonadati</taxon>
        <taxon>Pseudomonadota</taxon>
        <taxon>Alphaproteobacteria</taxon>
        <taxon>Sphingomonadales</taxon>
        <taxon>Sphingomonadaceae</taxon>
        <taxon>Sphingobium</taxon>
    </lineage>
</organism>
<comment type="caution">
    <text evidence="3">The sequence shown here is derived from an EMBL/GenBank/DDBJ whole genome shotgun (WGS) entry which is preliminary data.</text>
</comment>
<dbReference type="PRINTS" id="PR00080">
    <property type="entry name" value="SDRFAMILY"/>
</dbReference>
<dbReference type="RefSeq" id="WP_184151220.1">
    <property type="nucleotide sequence ID" value="NZ_JACHKA010000001.1"/>
</dbReference>
<dbReference type="EMBL" id="JACHKA010000001">
    <property type="protein sequence ID" value="MBB5985178.1"/>
    <property type="molecule type" value="Genomic_DNA"/>
</dbReference>
<dbReference type="Pfam" id="PF13561">
    <property type="entry name" value="adh_short_C2"/>
    <property type="match status" value="1"/>
</dbReference>
<protein>
    <submittedName>
        <fullName evidence="3">NAD(P)-dependent dehydrogenase (Short-subunit alcohol dehydrogenase family)</fullName>
    </submittedName>
</protein>
<dbReference type="Gene3D" id="3.40.50.720">
    <property type="entry name" value="NAD(P)-binding Rossmann-like Domain"/>
    <property type="match status" value="1"/>
</dbReference>
<sequence length="244" mass="24427">MNPPVFLVTGGSRGIGAAIAHAAAGAGYRVVLTYASNAAQAEETVAQIIAKGGDARAVRADTADPADVAALFAAVEEAGPLRVLVYNGGITGAASRLADADPETLARVVAVNLTGAMLCARAAIPLMSTRTGGQGGAIVFMSSRATAYGSPNEWVWYAASKGGIDSLTLGLAREVGIEGIRVNAVSPGPIGTEMLSPEKVKMATSLSPVGRIGTPQEAAAAVMFLASDEASFITGANLAVSGGR</sequence>